<feature type="compositionally biased region" description="Polar residues" evidence="1">
    <location>
        <begin position="157"/>
        <end position="166"/>
    </location>
</feature>
<proteinExistence type="predicted"/>
<feature type="region of interest" description="Disordered" evidence="1">
    <location>
        <begin position="76"/>
        <end position="106"/>
    </location>
</feature>
<accession>A0A0A0L239</accession>
<feature type="region of interest" description="Disordered" evidence="1">
    <location>
        <begin position="257"/>
        <end position="281"/>
    </location>
</feature>
<name>A0A0A0L239_CUCSA</name>
<reference evidence="3 4" key="3">
    <citation type="journal article" date="2010" name="BMC Genomics">
        <title>Transcriptome sequencing and comparative analysis of cucumber flowers with different sex types.</title>
        <authorList>
            <person name="Guo S."/>
            <person name="Zheng Y."/>
            <person name="Joung J.G."/>
            <person name="Liu S."/>
            <person name="Zhang Z."/>
            <person name="Crasta O.R."/>
            <person name="Sobral B.W."/>
            <person name="Xu Y."/>
            <person name="Huang S."/>
            <person name="Fei Z."/>
        </authorList>
    </citation>
    <scope>NUCLEOTIDE SEQUENCE [LARGE SCALE GENOMIC DNA]</scope>
    <source>
        <strain evidence="4">cv. 9930</strain>
    </source>
</reference>
<dbReference type="OrthoDB" id="689350at2759"/>
<evidence type="ECO:0000313" key="4">
    <source>
        <dbReference type="Proteomes" id="UP000029981"/>
    </source>
</evidence>
<protein>
    <recommendedName>
        <fullName evidence="2">HMA domain-containing protein</fullName>
    </recommendedName>
</protein>
<dbReference type="CDD" id="cd00371">
    <property type="entry name" value="HMA"/>
    <property type="match status" value="1"/>
</dbReference>
<dbReference type="Gramene" id="KGN54216">
    <property type="protein sequence ID" value="KGN54216"/>
    <property type="gene ID" value="Csa_4G293260"/>
</dbReference>
<reference evidence="3 4" key="1">
    <citation type="journal article" date="2009" name="Nat. Genet.">
        <title>The genome of the cucumber, Cucumis sativus L.</title>
        <authorList>
            <person name="Huang S."/>
            <person name="Li R."/>
            <person name="Zhang Z."/>
            <person name="Li L."/>
            <person name="Gu X."/>
            <person name="Fan W."/>
            <person name="Lucas W.J."/>
            <person name="Wang X."/>
            <person name="Xie B."/>
            <person name="Ni P."/>
            <person name="Ren Y."/>
            <person name="Zhu H."/>
            <person name="Li J."/>
            <person name="Lin K."/>
            <person name="Jin W."/>
            <person name="Fei Z."/>
            <person name="Li G."/>
            <person name="Staub J."/>
            <person name="Kilian A."/>
            <person name="van der Vossen E.A."/>
            <person name="Wu Y."/>
            <person name="Guo J."/>
            <person name="He J."/>
            <person name="Jia Z."/>
            <person name="Ren Y."/>
            <person name="Tian G."/>
            <person name="Lu Y."/>
            <person name="Ruan J."/>
            <person name="Qian W."/>
            <person name="Wang M."/>
            <person name="Huang Q."/>
            <person name="Li B."/>
            <person name="Xuan Z."/>
            <person name="Cao J."/>
            <person name="Asan"/>
            <person name="Wu Z."/>
            <person name="Zhang J."/>
            <person name="Cai Q."/>
            <person name="Bai Y."/>
            <person name="Zhao B."/>
            <person name="Han Y."/>
            <person name="Li Y."/>
            <person name="Li X."/>
            <person name="Wang S."/>
            <person name="Shi Q."/>
            <person name="Liu S."/>
            <person name="Cho W.K."/>
            <person name="Kim J.Y."/>
            <person name="Xu Y."/>
            <person name="Heller-Uszynska K."/>
            <person name="Miao H."/>
            <person name="Cheng Z."/>
            <person name="Zhang S."/>
            <person name="Wu J."/>
            <person name="Yang Y."/>
            <person name="Kang H."/>
            <person name="Li M."/>
            <person name="Liang H."/>
            <person name="Ren X."/>
            <person name="Shi Z."/>
            <person name="Wen M."/>
            <person name="Jian M."/>
            <person name="Yang H."/>
            <person name="Zhang G."/>
            <person name="Yang Z."/>
            <person name="Chen R."/>
            <person name="Liu S."/>
            <person name="Li J."/>
            <person name="Ma L."/>
            <person name="Liu H."/>
            <person name="Zhou Y."/>
            <person name="Zhao J."/>
            <person name="Fang X."/>
            <person name="Li G."/>
            <person name="Fang L."/>
            <person name="Li Y."/>
            <person name="Liu D."/>
            <person name="Zheng H."/>
            <person name="Zhang Y."/>
            <person name="Qin N."/>
            <person name="Li Z."/>
            <person name="Yang G."/>
            <person name="Yang S."/>
            <person name="Bolund L."/>
            <person name="Kristiansen K."/>
            <person name="Zheng H."/>
            <person name="Li S."/>
            <person name="Zhang X."/>
            <person name="Yang H."/>
            <person name="Wang J."/>
            <person name="Sun R."/>
            <person name="Zhang B."/>
            <person name="Jiang S."/>
            <person name="Wang J."/>
            <person name="Du Y."/>
            <person name="Li S."/>
        </authorList>
    </citation>
    <scope>NUCLEOTIDE SEQUENCE [LARGE SCALE GENOMIC DNA]</scope>
    <source>
        <strain evidence="4">cv. 9930</strain>
    </source>
</reference>
<dbReference type="InterPro" id="IPR044526">
    <property type="entry name" value="NAKR1-3"/>
</dbReference>
<dbReference type="AlphaFoldDB" id="A0A0A0L239"/>
<dbReference type="KEGG" id="csv:101208798"/>
<evidence type="ECO:0000256" key="1">
    <source>
        <dbReference type="SAM" id="MobiDB-lite"/>
    </source>
</evidence>
<dbReference type="PANTHER" id="PTHR46119">
    <property type="entry name" value="OS08G0405700 PROTEIN"/>
    <property type="match status" value="1"/>
</dbReference>
<dbReference type="EMBL" id="CM002925">
    <property type="protein sequence ID" value="KGN54216.1"/>
    <property type="molecule type" value="Genomic_DNA"/>
</dbReference>
<dbReference type="GO" id="GO:0046872">
    <property type="term" value="F:metal ion binding"/>
    <property type="evidence" value="ECO:0007669"/>
    <property type="project" value="InterPro"/>
</dbReference>
<dbReference type="Gene3D" id="3.30.70.100">
    <property type="match status" value="1"/>
</dbReference>
<evidence type="ECO:0000313" key="3">
    <source>
        <dbReference type="EMBL" id="KGN54216.1"/>
    </source>
</evidence>
<dbReference type="Proteomes" id="UP000029981">
    <property type="component" value="Chromosome 4"/>
</dbReference>
<feature type="region of interest" description="Disordered" evidence="1">
    <location>
        <begin position="129"/>
        <end position="189"/>
    </location>
</feature>
<dbReference type="STRING" id="3659.A0A0A0L239"/>
<dbReference type="eggNOG" id="KOG1603">
    <property type="taxonomic scope" value="Eukaryota"/>
</dbReference>
<feature type="compositionally biased region" description="Polar residues" evidence="1">
    <location>
        <begin position="173"/>
        <end position="189"/>
    </location>
</feature>
<organism evidence="3 4">
    <name type="scientific">Cucumis sativus</name>
    <name type="common">Cucumber</name>
    <dbReference type="NCBI Taxonomy" id="3659"/>
    <lineage>
        <taxon>Eukaryota</taxon>
        <taxon>Viridiplantae</taxon>
        <taxon>Streptophyta</taxon>
        <taxon>Embryophyta</taxon>
        <taxon>Tracheophyta</taxon>
        <taxon>Spermatophyta</taxon>
        <taxon>Magnoliopsida</taxon>
        <taxon>eudicotyledons</taxon>
        <taxon>Gunneridae</taxon>
        <taxon>Pentapetalae</taxon>
        <taxon>rosids</taxon>
        <taxon>fabids</taxon>
        <taxon>Cucurbitales</taxon>
        <taxon>Cucurbitaceae</taxon>
        <taxon>Benincaseae</taxon>
        <taxon>Cucumis</taxon>
    </lineage>
</organism>
<evidence type="ECO:0000259" key="2">
    <source>
        <dbReference type="PROSITE" id="PS50846"/>
    </source>
</evidence>
<keyword evidence="4" id="KW-1185">Reference proteome</keyword>
<dbReference type="PROSITE" id="PS50846">
    <property type="entry name" value="HMA_2"/>
    <property type="match status" value="1"/>
</dbReference>
<dbReference type="OMA" id="TAICSAM"/>
<sequence>MKTIDFFCASQASTAVDQPSSSPAGRFIDRHNPIIADARRSNVTSRTTNFPNPPCSSQYSPINPLPYHQLHAAAAAASPNVAGDQIRPSGVSGNHKDLKMKKKKKKSSSIITTDFVRWSCAKPSDLATPPGSMRYLLNDKSVPDGSMDRIPTPIPINKNQPSSNPQDPHHSKPTPQISSQDDSNKSPPSNQVVVLRVSLHCRGCEGKLRKHLSKMEGVNSFNIDFAAKKVTIMGNITPQGMLESVSKVKNAQFWPYADPTPTPTPNPNLNQNHHPNVLKKT</sequence>
<dbReference type="Pfam" id="PF00403">
    <property type="entry name" value="HMA"/>
    <property type="match status" value="1"/>
</dbReference>
<feature type="domain" description="HMA" evidence="2">
    <location>
        <begin position="190"/>
        <end position="256"/>
    </location>
</feature>
<reference evidence="3 4" key="2">
    <citation type="journal article" date="2009" name="PLoS ONE">
        <title>An integrated genetic and cytogenetic map of the cucumber genome.</title>
        <authorList>
            <person name="Ren Y."/>
            <person name="Zhang Z."/>
            <person name="Liu J."/>
            <person name="Staub J.E."/>
            <person name="Han Y."/>
            <person name="Cheng Z."/>
            <person name="Li X."/>
            <person name="Lu J."/>
            <person name="Miao H."/>
            <person name="Kang H."/>
            <person name="Xie B."/>
            <person name="Gu X."/>
            <person name="Wang X."/>
            <person name="Du Y."/>
            <person name="Jin W."/>
            <person name="Huang S."/>
        </authorList>
    </citation>
    <scope>NUCLEOTIDE SEQUENCE [LARGE SCALE GENOMIC DNA]</scope>
    <source>
        <strain evidence="4">cv. 9930</strain>
    </source>
</reference>
<gene>
    <name evidence="3" type="ORF">Csa_4G293260</name>
</gene>
<dbReference type="SUPFAM" id="SSF55008">
    <property type="entry name" value="HMA, heavy metal-associated domain"/>
    <property type="match status" value="1"/>
</dbReference>
<dbReference type="InterPro" id="IPR036163">
    <property type="entry name" value="HMA_dom_sf"/>
</dbReference>
<dbReference type="PANTHER" id="PTHR46119:SF15">
    <property type="entry name" value="PROTEIN SODIUM POTASSIUM ROOT DEFECTIVE 2"/>
    <property type="match status" value="1"/>
</dbReference>
<reference evidence="3 4" key="4">
    <citation type="journal article" date="2011" name="BMC Genomics">
        <title>RNA-Seq improves annotation of protein-coding genes in the cucumber genome.</title>
        <authorList>
            <person name="Li Z."/>
            <person name="Zhang Z."/>
            <person name="Yan P."/>
            <person name="Huang S."/>
            <person name="Fei Z."/>
            <person name="Lin K."/>
        </authorList>
    </citation>
    <scope>NUCLEOTIDE SEQUENCE [LARGE SCALE GENOMIC DNA]</scope>
    <source>
        <strain evidence="4">cv. 9930</strain>
    </source>
</reference>
<dbReference type="InterPro" id="IPR006121">
    <property type="entry name" value="HMA_dom"/>
</dbReference>